<protein>
    <recommendedName>
        <fullName evidence="6">RAP domain-containing protein</fullName>
    </recommendedName>
</protein>
<dbReference type="CDD" id="cd18043">
    <property type="entry name" value="DEXXQc_SF1"/>
    <property type="match status" value="1"/>
</dbReference>
<dbReference type="InterPro" id="IPR041677">
    <property type="entry name" value="DNA2/NAM7_AAA_11"/>
</dbReference>
<evidence type="ECO:0000259" key="2">
    <source>
        <dbReference type="Pfam" id="PF13087"/>
    </source>
</evidence>
<dbReference type="EMBL" id="QBML01000033">
    <property type="protein sequence ID" value="PZO37204.1"/>
    <property type="molecule type" value="Genomic_DNA"/>
</dbReference>
<dbReference type="InterPro" id="IPR041679">
    <property type="entry name" value="DNA2/NAM7-like_C"/>
</dbReference>
<evidence type="ECO:0000259" key="1">
    <source>
        <dbReference type="Pfam" id="PF13086"/>
    </source>
</evidence>
<dbReference type="SUPFAM" id="SSF52540">
    <property type="entry name" value="P-loop containing nucleoside triphosphate hydrolases"/>
    <property type="match status" value="2"/>
</dbReference>
<gene>
    <name evidence="4" type="ORF">DCF19_19590</name>
</gene>
<evidence type="ECO:0008006" key="6">
    <source>
        <dbReference type="Google" id="ProtNLM"/>
    </source>
</evidence>
<dbReference type="Proteomes" id="UP000249467">
    <property type="component" value="Unassembled WGS sequence"/>
</dbReference>
<feature type="domain" description="DNA2/NAM7 helicase helicase" evidence="1">
    <location>
        <begin position="1305"/>
        <end position="1346"/>
    </location>
</feature>
<accession>A0A2W4VWH7</accession>
<dbReference type="Pfam" id="PF13087">
    <property type="entry name" value="AAA_12"/>
    <property type="match status" value="1"/>
</dbReference>
<dbReference type="PANTHER" id="PTHR10887:SF495">
    <property type="entry name" value="HELICASE SENATAXIN ISOFORM X1-RELATED"/>
    <property type="match status" value="1"/>
</dbReference>
<proteinExistence type="predicted"/>
<feature type="domain" description="DNA2/NAM7 helicase-like C-terminal" evidence="2">
    <location>
        <begin position="1362"/>
        <end position="1554"/>
    </location>
</feature>
<dbReference type="Pfam" id="PF18741">
    <property type="entry name" value="MTES_1575"/>
    <property type="match status" value="1"/>
</dbReference>
<dbReference type="InterPro" id="IPR027417">
    <property type="entry name" value="P-loop_NTPase"/>
</dbReference>
<sequence length="1708" mass="196255">MSQELVSQTIKKFQDKLLDLSARNKLLNFKFSEKVRTQIRIVNDAPDRIYKRLNDGRKLVLETLPEPDSTPPDENSEQFQQLLIEMRSTDEQYQNAIANEDESPENLQTIERLLRDKVRAKLKLPKLIGSKIAPTPQQQAQGLGINPNYDLPSSVTEVKGNNSVLQTLLFPKEFERKASGLSTGARTSIQETGRNTLYLAFGMLEWFESESSDVRFISPLLLYPVSIERESVRGQYRYFIKAHEDEVEVNPCLRERLRRDFGIELPDFQEADSPDAYFREVAQLIERVNRWQVRRFVTLSLFSFGNFALYKDIDPENWDNDGLASHPIVSSLLGGGNTETHDTFKIPSDYEVDKPDISRRVPLIISETDASQFSAIVDVMDGKNLVIEGPPGTGKSQTITNLIAAALAKGKTVLFVAEKMAAVEVVRDRLDAVGLRDFCLEIHSTNKPKVDVYKEIKTRCERGDVTQSANPDDIKREYLRNRQQLTDYVELLNQPFGAMGDENKIHTIQEILWRVKSLEQEFKTAKIPDNLLALSITNPQSLTRFDFDKHRTLLRKFIKVKTEVVEANQDIDIWNGVNALDINPIEQEQLIRSFAELSKLISETLNLYQKQAAIFGLSHNPTIGNLKQLDDLLIKIPELPTQMETALLSPLRSQSSVLICREFVQKYSETKQLLNNANKFFDNENTALFDLEEIQEFVSKLHSIKQSRQLHDEWNTQPIRNEVHQLWSSDRNNLEQWRRVLPIFEHLQKLFNLSSDIQLGDIVNINAVFSFVESTPEYVLRYRNPKLCNPANLKILSKAESLQKKFVFLNNAVHLNRFTDSAKLRHYAKRIVNAGIFFFIDGEYHAAHKTWHTIKNFAKTNSDQEISQILIQVADFWDEYTVLKDRDGIDVICGKLYQKFETDYKVCFEINNFGKKLEELTAEISCKDKIRNFVVNSSLEDLRNAISYINSSDFQGLYKTCQNLINTGVLTVSSSDSALTILENRKQEIEQIYQNLLQLKIRPDLSLQELPLLMLEMDNYRRSQEDLDSPLFTSILGTYPKSELFSLESLQGCLNWAESIHKAQFPQNIKNQCLSPNVSVFITGIKEFGKQYHSLLQKQDRYCETAMSLGKIDSLTMFGNAKILDCNATRLRDRIQQLNQLDSLQRYLSYSQVKAKIKSANLWDFVDFTSVSSLNEEQIDCLYRNIFYRSLVSEIHKKHDNLRLFKGEDQLIARQKFQKLDREILNLYQNKLAAQLAQNQIPEGNGRGLKNTWTEKALIKNETSKQSRLAPLRNLLHRSGNALQSLHPCWMMSPASVAQFIPSNSIRFDLVVIDEASQMRPEEALGVMARGKQLVVVGDPKQLPPTNFFSSTAGATDDDDEESILDMTIKAFSVRRLKWHYRSRHESLIAFSNKHFYDNSLTVFPSPNRKFSINYHHITEGIYQSNVNPIEVRRVAEAILEFMKNSPELSLGVVTLNQKQRDLLQDEMSLLINNHPEVADYIAKWEETLSSFFIKNLENVQGDERDVIFISTVYGRERPDLPVAQRFGPINSANGHRRLNVLFTRAKERIEVFSSMTAAAIRPTEASNRGVHALRNYLEYIQTQQLETARLTGREPDSDFEVFVAKAIRAKGFEVVAQVGVANYFIDLAIVDPNRTGTYLLGIECDGATYHSSKAARDRDRYRQEVLEKLGWKLYRIWSTDWFKNPDVEIEKLMKYINEIVKPAISLL</sequence>
<feature type="domain" description="DNA2/NAM7 helicase helicase" evidence="1">
    <location>
        <begin position="368"/>
        <end position="441"/>
    </location>
</feature>
<dbReference type="Pfam" id="PF13195">
    <property type="entry name" value="DUF4011"/>
    <property type="match status" value="1"/>
</dbReference>
<evidence type="ECO:0000313" key="5">
    <source>
        <dbReference type="Proteomes" id="UP000249467"/>
    </source>
</evidence>
<evidence type="ECO:0000313" key="4">
    <source>
        <dbReference type="EMBL" id="PZO37204.1"/>
    </source>
</evidence>
<feature type="domain" description="Restriction endonuclease type II-like" evidence="3">
    <location>
        <begin position="1600"/>
        <end position="1696"/>
    </location>
</feature>
<dbReference type="SUPFAM" id="SSF52980">
    <property type="entry name" value="Restriction endonuclease-like"/>
    <property type="match status" value="1"/>
</dbReference>
<dbReference type="FunFam" id="3.40.960.10:FF:000002">
    <property type="entry name" value="DNA helicase related protein"/>
    <property type="match status" value="1"/>
</dbReference>
<dbReference type="PANTHER" id="PTHR10887">
    <property type="entry name" value="DNA2/NAM7 HELICASE FAMILY"/>
    <property type="match status" value="1"/>
</dbReference>
<organism evidence="4 5">
    <name type="scientific">Pseudanabaena frigida</name>
    <dbReference type="NCBI Taxonomy" id="945775"/>
    <lineage>
        <taxon>Bacteria</taxon>
        <taxon>Bacillati</taxon>
        <taxon>Cyanobacteriota</taxon>
        <taxon>Cyanophyceae</taxon>
        <taxon>Pseudanabaenales</taxon>
        <taxon>Pseudanabaenaceae</taxon>
        <taxon>Pseudanabaena</taxon>
    </lineage>
</organism>
<dbReference type="Gene3D" id="3.40.50.300">
    <property type="entry name" value="P-loop containing nucleotide triphosphate hydrolases"/>
    <property type="match status" value="3"/>
</dbReference>
<dbReference type="Gene3D" id="3.40.960.10">
    <property type="entry name" value="VSR Endonuclease"/>
    <property type="match status" value="1"/>
</dbReference>
<dbReference type="GO" id="GO:0004386">
    <property type="term" value="F:helicase activity"/>
    <property type="evidence" value="ECO:0007669"/>
    <property type="project" value="InterPro"/>
</dbReference>
<dbReference type="InterPro" id="IPR011335">
    <property type="entry name" value="Restrct_endonuc-II-like"/>
</dbReference>
<dbReference type="InterPro" id="IPR049468">
    <property type="entry name" value="Restrct_endonuc-II-like_dom"/>
</dbReference>
<dbReference type="InterPro" id="IPR025103">
    <property type="entry name" value="DUF4011"/>
</dbReference>
<dbReference type="Pfam" id="PF13086">
    <property type="entry name" value="AAA_11"/>
    <property type="match status" value="2"/>
</dbReference>
<dbReference type="InterPro" id="IPR047187">
    <property type="entry name" value="SF1_C_Upf1"/>
</dbReference>
<evidence type="ECO:0000259" key="3">
    <source>
        <dbReference type="Pfam" id="PF18741"/>
    </source>
</evidence>
<reference evidence="4 5" key="2">
    <citation type="submission" date="2018-06" db="EMBL/GenBank/DDBJ databases">
        <title>Metagenomic assembly of (sub)arctic Cyanobacteria and their associated microbiome from non-axenic cultures.</title>
        <authorList>
            <person name="Baurain D."/>
        </authorList>
    </citation>
    <scope>NUCLEOTIDE SEQUENCE [LARGE SCALE GENOMIC DNA]</scope>
    <source>
        <strain evidence="4">ULC066bin1</strain>
    </source>
</reference>
<reference evidence="4 5" key="1">
    <citation type="submission" date="2018-04" db="EMBL/GenBank/DDBJ databases">
        <authorList>
            <person name="Go L.Y."/>
            <person name="Mitchell J.A."/>
        </authorList>
    </citation>
    <scope>NUCLEOTIDE SEQUENCE [LARGE SCALE GENOMIC DNA]</scope>
    <source>
        <strain evidence="4">ULC066bin1</strain>
    </source>
</reference>
<name>A0A2W4VWH7_9CYAN</name>
<comment type="caution">
    <text evidence="4">The sequence shown here is derived from an EMBL/GenBank/DDBJ whole genome shotgun (WGS) entry which is preliminary data.</text>
</comment>
<dbReference type="InterPro" id="IPR045055">
    <property type="entry name" value="DNA2/NAM7-like"/>
</dbReference>
<dbReference type="CDD" id="cd18808">
    <property type="entry name" value="SF1_C_Upf1"/>
    <property type="match status" value="1"/>
</dbReference>